<sequence>MAETTGIPDLDVGGGLDTLNSTAVVAALTPTNIAWAFLQEFDFFLLEARLVFSAIGIIYVAAHASLRRPPSAGPEKPRKPGSGSGSKSKRRGEDDERVTQGLMLSDAILFPIMAGCMLIGLYYLIQWLQDPEIVSKFMRWYMSTVSVLSLITLYAHGLEFGTSFVFPGYWRGRDGRLRRADQRKRKVAVCDDAGNPVEPDDKATFPIPGPLGWLTWSEKSRQATWDWREVMTQHWILRIYVHTMDDEKFKIKFAHVVTAVGAVITSILYTTTHSTMLSNIMGYGLCYGSLLVLSPTDLMIGTVVLCGLFVYDIIMVFYTPYMVTVATALDVPIKLTFEAGKSAVTGLPRRSILGLGDIVLPGLFMAWTLRLDLWMHYQRKVKYEATELKIIEKDASGAIVTRTETKHREVKAPYVNVKNSWADHFWTRRAYFLTAPGELPTRLALTRFRKTYFHATVTGYILAMMITMCMLLVFKRGQPALLYLVPGVLGSVYIRALIRGELRQVWSYTEDGSIDKTDVVVDLDGEGKPLKRIGEMKDGVIDTTITKDGDKDKEKEKDGKKKDDKEAEKNKDDVESSCVDSDDSDEDKSETDVRDNKKKKKKRKNKKTRRIFLISLDAPSELVEAESKKAIEKL</sequence>
<comment type="caution">
    <text evidence="1">The sequence shown here is derived from an EMBL/GenBank/DDBJ whole genome shotgun (WGS) entry which is preliminary data.</text>
</comment>
<reference evidence="1" key="1">
    <citation type="submission" date="2022-10" db="EMBL/GenBank/DDBJ databases">
        <title>Complete Genome of Trichothecium roseum strain YXFP-22015, a Plant Pathogen Isolated from Citrus.</title>
        <authorList>
            <person name="Wang Y."/>
            <person name="Zhu L."/>
        </authorList>
    </citation>
    <scope>NUCLEOTIDE SEQUENCE</scope>
    <source>
        <strain evidence="1">YXFP-22015</strain>
    </source>
</reference>
<gene>
    <name evidence="1" type="ORF">N3K66_000781</name>
</gene>
<dbReference type="Proteomes" id="UP001163324">
    <property type="component" value="Chromosome 1"/>
</dbReference>
<evidence type="ECO:0000313" key="2">
    <source>
        <dbReference type="Proteomes" id="UP001163324"/>
    </source>
</evidence>
<proteinExistence type="predicted"/>
<dbReference type="EMBL" id="CM047940">
    <property type="protein sequence ID" value="KAI9904252.1"/>
    <property type="molecule type" value="Genomic_DNA"/>
</dbReference>
<accession>A0ACC0VED8</accession>
<keyword evidence="2" id="KW-1185">Reference proteome</keyword>
<organism evidence="1 2">
    <name type="scientific">Trichothecium roseum</name>
    <dbReference type="NCBI Taxonomy" id="47278"/>
    <lineage>
        <taxon>Eukaryota</taxon>
        <taxon>Fungi</taxon>
        <taxon>Dikarya</taxon>
        <taxon>Ascomycota</taxon>
        <taxon>Pezizomycotina</taxon>
        <taxon>Sordariomycetes</taxon>
        <taxon>Hypocreomycetidae</taxon>
        <taxon>Hypocreales</taxon>
        <taxon>Hypocreales incertae sedis</taxon>
        <taxon>Trichothecium</taxon>
    </lineage>
</organism>
<evidence type="ECO:0000313" key="1">
    <source>
        <dbReference type="EMBL" id="KAI9904252.1"/>
    </source>
</evidence>
<protein>
    <submittedName>
        <fullName evidence="1">Uncharacterized protein</fullName>
    </submittedName>
</protein>
<name>A0ACC0VED8_9HYPO</name>